<protein>
    <recommendedName>
        <fullName evidence="3">NmrA-like domain-containing protein</fullName>
    </recommendedName>
</protein>
<proteinExistence type="inferred from homology"/>
<accession>A0A3M7FWI2</accession>
<sequence length="384" mass="41895">MLSHPSALPALLTVQRVSNLGNLATGGSQLLGPIVEGHLFSEPGFELQFSGSIRNAGDYLTADPGNDGIARPACVGEVVPDNGDTPFLFRINGIDHASELATEIFNSNKSEGRSVPYGRSYSAPRPRGVQAIFGVTNFWEHLGQGLDADAAGEKEAAQAFNIASAASQIPTLEHYLFSTLPKARELSKGQRPVPHMDHKAGVDDRIRTELPELAAKTTFVWLGWYAANMAAFPLVRPFELPLSGGNWVWMQPSPADACLPICGDVKVNLGTFVRAALDHPDKAHGKYVNVRTDRMTFTEILKVWSSVTGKHARYIPVSVEAFESLWGAYGLEMALQYFSGELWPDWDELDPSRICSRADLLIADEDLVNLKGEFELLGTKLCSE</sequence>
<evidence type="ECO:0000259" key="3">
    <source>
        <dbReference type="Pfam" id="PF05368"/>
    </source>
</evidence>
<evidence type="ECO:0000313" key="5">
    <source>
        <dbReference type="Proteomes" id="UP000268823"/>
    </source>
</evidence>
<dbReference type="Pfam" id="PF05368">
    <property type="entry name" value="NmrA"/>
    <property type="match status" value="1"/>
</dbReference>
<name>A0A3M7FWI2_HORWE</name>
<dbReference type="AlphaFoldDB" id="A0A3M7FWI2"/>
<gene>
    <name evidence="4" type="ORF">D0861_02136</name>
</gene>
<reference evidence="4 5" key="1">
    <citation type="journal article" date="2018" name="BMC Genomics">
        <title>Genomic evidence for intraspecific hybridization in a clonal and extremely halotolerant yeast.</title>
        <authorList>
            <person name="Gostincar C."/>
            <person name="Stajich J.E."/>
            <person name="Zupancic J."/>
            <person name="Zalar P."/>
            <person name="Gunde-Cimerman N."/>
        </authorList>
    </citation>
    <scope>NUCLEOTIDE SEQUENCE [LARGE SCALE GENOMIC DNA]</scope>
    <source>
        <strain evidence="4 5">EXF-2788</strain>
    </source>
</reference>
<dbReference type="EMBL" id="QWIR01000024">
    <property type="protein sequence ID" value="RMY93063.1"/>
    <property type="molecule type" value="Genomic_DNA"/>
</dbReference>
<evidence type="ECO:0000313" key="4">
    <source>
        <dbReference type="EMBL" id="RMY93063.1"/>
    </source>
</evidence>
<evidence type="ECO:0000256" key="1">
    <source>
        <dbReference type="ARBA" id="ARBA00006328"/>
    </source>
</evidence>
<dbReference type="InterPro" id="IPR008030">
    <property type="entry name" value="NmrA-like"/>
</dbReference>
<organism evidence="4 5">
    <name type="scientific">Hortaea werneckii</name>
    <name type="common">Black yeast</name>
    <name type="synonym">Cladosporium werneckii</name>
    <dbReference type="NCBI Taxonomy" id="91943"/>
    <lineage>
        <taxon>Eukaryota</taxon>
        <taxon>Fungi</taxon>
        <taxon>Dikarya</taxon>
        <taxon>Ascomycota</taxon>
        <taxon>Pezizomycotina</taxon>
        <taxon>Dothideomycetes</taxon>
        <taxon>Dothideomycetidae</taxon>
        <taxon>Mycosphaerellales</taxon>
        <taxon>Teratosphaeriaceae</taxon>
        <taxon>Hortaea</taxon>
    </lineage>
</organism>
<dbReference type="Proteomes" id="UP000268823">
    <property type="component" value="Unassembled WGS sequence"/>
</dbReference>
<dbReference type="PANTHER" id="PTHR42748">
    <property type="entry name" value="NITROGEN METABOLITE REPRESSION PROTEIN NMRA FAMILY MEMBER"/>
    <property type="match status" value="1"/>
</dbReference>
<comment type="similarity">
    <text evidence="1">Belongs to the NmrA-type oxidoreductase family.</text>
</comment>
<dbReference type="GO" id="GO:0005634">
    <property type="term" value="C:nucleus"/>
    <property type="evidence" value="ECO:0007669"/>
    <property type="project" value="TreeGrafter"/>
</dbReference>
<dbReference type="PANTHER" id="PTHR42748:SF28">
    <property type="entry name" value="NMRA-LIKE DOMAIN-CONTAINING PROTEIN"/>
    <property type="match status" value="1"/>
</dbReference>
<dbReference type="OrthoDB" id="300709at2759"/>
<feature type="domain" description="NmrA-like" evidence="3">
    <location>
        <begin position="128"/>
        <end position="334"/>
    </location>
</feature>
<evidence type="ECO:0000256" key="2">
    <source>
        <dbReference type="ARBA" id="ARBA00022857"/>
    </source>
</evidence>
<dbReference type="InterPro" id="IPR051164">
    <property type="entry name" value="NmrA-like_oxidored"/>
</dbReference>
<dbReference type="SUPFAM" id="SSF51735">
    <property type="entry name" value="NAD(P)-binding Rossmann-fold domains"/>
    <property type="match status" value="1"/>
</dbReference>
<dbReference type="Gene3D" id="3.40.50.720">
    <property type="entry name" value="NAD(P)-binding Rossmann-like Domain"/>
    <property type="match status" value="1"/>
</dbReference>
<dbReference type="InterPro" id="IPR036291">
    <property type="entry name" value="NAD(P)-bd_dom_sf"/>
</dbReference>
<keyword evidence="2" id="KW-0521">NADP</keyword>
<comment type="caution">
    <text evidence="4">The sequence shown here is derived from an EMBL/GenBank/DDBJ whole genome shotgun (WGS) entry which is preliminary data.</text>
</comment>